<dbReference type="PRINTS" id="PR01217">
    <property type="entry name" value="PRICHEXTENSN"/>
</dbReference>
<evidence type="ECO:0000256" key="1">
    <source>
        <dbReference type="SAM" id="MobiDB-lite"/>
    </source>
</evidence>
<accession>A0ABQ4BY31</accession>
<name>A0ABQ4BY31_9ACTN</name>
<protein>
    <submittedName>
        <fullName evidence="3">Uncharacterized protein</fullName>
    </submittedName>
</protein>
<proteinExistence type="predicted"/>
<evidence type="ECO:0000313" key="4">
    <source>
        <dbReference type="Proteomes" id="UP000624325"/>
    </source>
</evidence>
<keyword evidence="2" id="KW-0812">Transmembrane</keyword>
<gene>
    <name evidence="3" type="ORF">Air01nite_15120</name>
</gene>
<keyword evidence="2" id="KW-1133">Transmembrane helix</keyword>
<feature type="compositionally biased region" description="Pro residues" evidence="1">
    <location>
        <begin position="278"/>
        <end position="291"/>
    </location>
</feature>
<comment type="caution">
    <text evidence="3">The sequence shown here is derived from an EMBL/GenBank/DDBJ whole genome shotgun (WGS) entry which is preliminary data.</text>
</comment>
<feature type="compositionally biased region" description="Gly residues" evidence="1">
    <location>
        <begin position="215"/>
        <end position="274"/>
    </location>
</feature>
<dbReference type="EMBL" id="BONC01000007">
    <property type="protein sequence ID" value="GIF55417.1"/>
    <property type="molecule type" value="Genomic_DNA"/>
</dbReference>
<evidence type="ECO:0000256" key="2">
    <source>
        <dbReference type="SAM" id="Phobius"/>
    </source>
</evidence>
<evidence type="ECO:0000313" key="3">
    <source>
        <dbReference type="EMBL" id="GIF55417.1"/>
    </source>
</evidence>
<keyword evidence="4" id="KW-1185">Reference proteome</keyword>
<feature type="compositionally biased region" description="Pro residues" evidence="1">
    <location>
        <begin position="181"/>
        <end position="213"/>
    </location>
</feature>
<sequence>MVTAGSGIFPGWPVEPRRVICVSGLRRVLLTLPGVTPDHEPETEVIVSAAEPLDSPGVMLGQEAAAPVFVDETGRRRRLVRFVAYGIGAVCLGYTALVGVSIAGGPALPHALMPFPDRALQADEAPTQTPERTSFRPPSPGPFVAPLPPAPVRAGTSVLRTSAIAVTAKPTPSPTKGTQPVSPPPVTSEPTRPPEGTPTPQPTDPPTEPPAGPEPGNGGGGSADQPPGGTGGTGGGETGGGATGGSGAPSDGGGTDTGGTGAGGGDGGSTGGGTATPDPEPGVPAPTPDPSTPAAGAA</sequence>
<feature type="region of interest" description="Disordered" evidence="1">
    <location>
        <begin position="123"/>
        <end position="152"/>
    </location>
</feature>
<feature type="region of interest" description="Disordered" evidence="1">
    <location>
        <begin position="166"/>
        <end position="298"/>
    </location>
</feature>
<organism evidence="3 4">
    <name type="scientific">Asanoa iriomotensis</name>
    <dbReference type="NCBI Taxonomy" id="234613"/>
    <lineage>
        <taxon>Bacteria</taxon>
        <taxon>Bacillati</taxon>
        <taxon>Actinomycetota</taxon>
        <taxon>Actinomycetes</taxon>
        <taxon>Micromonosporales</taxon>
        <taxon>Micromonosporaceae</taxon>
        <taxon>Asanoa</taxon>
    </lineage>
</organism>
<feature type="compositionally biased region" description="Pro residues" evidence="1">
    <location>
        <begin position="137"/>
        <end position="151"/>
    </location>
</feature>
<reference evidence="3 4" key="1">
    <citation type="submission" date="2021-01" db="EMBL/GenBank/DDBJ databases">
        <title>Whole genome shotgun sequence of Asanoa iriomotensis NBRC 100142.</title>
        <authorList>
            <person name="Komaki H."/>
            <person name="Tamura T."/>
        </authorList>
    </citation>
    <scope>NUCLEOTIDE SEQUENCE [LARGE SCALE GENOMIC DNA]</scope>
    <source>
        <strain evidence="3 4">NBRC 100142</strain>
    </source>
</reference>
<keyword evidence="2" id="KW-0472">Membrane</keyword>
<dbReference type="Proteomes" id="UP000624325">
    <property type="component" value="Unassembled WGS sequence"/>
</dbReference>
<feature type="transmembrane region" description="Helical" evidence="2">
    <location>
        <begin position="82"/>
        <end position="104"/>
    </location>
</feature>